<organism evidence="1 2">
    <name type="scientific">Eragrostis curvula</name>
    <name type="common">weeping love grass</name>
    <dbReference type="NCBI Taxonomy" id="38414"/>
    <lineage>
        <taxon>Eukaryota</taxon>
        <taxon>Viridiplantae</taxon>
        <taxon>Streptophyta</taxon>
        <taxon>Embryophyta</taxon>
        <taxon>Tracheophyta</taxon>
        <taxon>Spermatophyta</taxon>
        <taxon>Magnoliopsida</taxon>
        <taxon>Liliopsida</taxon>
        <taxon>Poales</taxon>
        <taxon>Poaceae</taxon>
        <taxon>PACMAD clade</taxon>
        <taxon>Chloridoideae</taxon>
        <taxon>Eragrostideae</taxon>
        <taxon>Eragrostidinae</taxon>
        <taxon>Eragrostis</taxon>
    </lineage>
</organism>
<reference evidence="1 2" key="1">
    <citation type="journal article" date="2019" name="Sci. Rep.">
        <title>A high-quality genome of Eragrostis curvula grass provides insights into Poaceae evolution and supports new strategies to enhance forage quality.</title>
        <authorList>
            <person name="Carballo J."/>
            <person name="Santos B.A.C.M."/>
            <person name="Zappacosta D."/>
            <person name="Garbus I."/>
            <person name="Selva J.P."/>
            <person name="Gallo C.A."/>
            <person name="Diaz A."/>
            <person name="Albertini E."/>
            <person name="Caccamo M."/>
            <person name="Echenique V."/>
        </authorList>
    </citation>
    <scope>NUCLEOTIDE SEQUENCE [LARGE SCALE GENOMIC DNA]</scope>
    <source>
        <strain evidence="2">cv. Victoria</strain>
        <tissue evidence="1">Leaf</tissue>
    </source>
</reference>
<dbReference type="Gramene" id="TVU15664">
    <property type="protein sequence ID" value="TVU15664"/>
    <property type="gene ID" value="EJB05_39197"/>
</dbReference>
<keyword evidence="2" id="KW-1185">Reference proteome</keyword>
<feature type="non-terminal residue" evidence="1">
    <location>
        <position position="1"/>
    </location>
</feature>
<comment type="caution">
    <text evidence="1">The sequence shown here is derived from an EMBL/GenBank/DDBJ whole genome shotgun (WGS) entry which is preliminary data.</text>
</comment>
<evidence type="ECO:0000313" key="2">
    <source>
        <dbReference type="Proteomes" id="UP000324897"/>
    </source>
</evidence>
<proteinExistence type="predicted"/>
<evidence type="ECO:0000313" key="1">
    <source>
        <dbReference type="EMBL" id="TVU15664.1"/>
    </source>
</evidence>
<name>A0A5J9TWD3_9POAL</name>
<dbReference type="EMBL" id="RWGY01000031">
    <property type="protein sequence ID" value="TVU15664.1"/>
    <property type="molecule type" value="Genomic_DNA"/>
</dbReference>
<dbReference type="AlphaFoldDB" id="A0A5J9TWD3"/>
<accession>A0A5J9TWD3</accession>
<protein>
    <submittedName>
        <fullName evidence="1">Uncharacterized protein</fullName>
    </submittedName>
</protein>
<dbReference type="Gene3D" id="1.10.287.1490">
    <property type="match status" value="1"/>
</dbReference>
<dbReference type="Proteomes" id="UP000324897">
    <property type="component" value="Unassembled WGS sequence"/>
</dbReference>
<sequence length="390" mass="43069">MWPLPHMSCGQVAPLSLTLRVEVDSGMASFPLVGQPTGRLRSDLLSSPHLHGFGCGFLCIRLTDSILRKAETLQLVADLDDFPHAELGEDGALHTDGLYHAGFPSLFWAELQRLGYPDPPRYRGQPSQVYGLPRFSMWVDVPSHPQRPAWSHFSLRGFGQDFDETLNSVALQAMVRFCEMHIADLGNTSLSLFPVSTTGHPQYRRRLRQVDSGNLVLTPTQLPSTARHLSELYRVLVASDRSGGRTLSRVEELSETVDARNDRIAQLEHALAVTTAQRDHCAAQLDQCVAQRDQCAAQRDQLAGQLTARGHEISELVGELAASLNHAGQLEQQLQVAQHQIVGLQEQVVAAVVAPPAEEEALEEAVSEMSVELFPSEILDTASHRGRRYR</sequence>
<gene>
    <name evidence="1" type="ORF">EJB05_39197</name>
</gene>